<evidence type="ECO:0000313" key="3">
    <source>
        <dbReference type="Proteomes" id="UP000002945"/>
    </source>
</evidence>
<dbReference type="eggNOG" id="ENOG503232B">
    <property type="taxonomic scope" value="Bacteria"/>
</dbReference>
<dbReference type="InterPro" id="IPR046582">
    <property type="entry name" value="DUF6630"/>
</dbReference>
<dbReference type="STRING" id="391587.KAOT1_02104"/>
<organism evidence="2 3">
    <name type="scientific">Kordia algicida OT-1</name>
    <dbReference type="NCBI Taxonomy" id="391587"/>
    <lineage>
        <taxon>Bacteria</taxon>
        <taxon>Pseudomonadati</taxon>
        <taxon>Bacteroidota</taxon>
        <taxon>Flavobacteriia</taxon>
        <taxon>Flavobacteriales</taxon>
        <taxon>Flavobacteriaceae</taxon>
        <taxon>Kordia</taxon>
    </lineage>
</organism>
<sequence length="163" mass="19100">MGKITPKLSQESKVKREAYLSLAKVCLSQKNYNIIAPILENLKNYDGHWKYENTFNFLVNVLDRKGIYLFNCFDWKFGIEDFYKCISSIIETNFDFDIELAYQNDYSNNATISTENFFSEYRNQLNEKGFDSCFKEEDSDSYVVLICKKDDIEKALDSLSKLS</sequence>
<reference evidence="2 3" key="1">
    <citation type="journal article" date="2011" name="J. Bacteriol.">
        <title>Genome sequence of the algicidal bacterium Kordia algicida OT-1.</title>
        <authorList>
            <person name="Lee H.S."/>
            <person name="Kang S.G."/>
            <person name="Kwon K.K."/>
            <person name="Lee J.H."/>
            <person name="Kim S.J."/>
        </authorList>
    </citation>
    <scope>NUCLEOTIDE SEQUENCE [LARGE SCALE GENOMIC DNA]</scope>
    <source>
        <strain evidence="2 3">OT-1</strain>
    </source>
</reference>
<dbReference type="AlphaFoldDB" id="A9E6V0"/>
<accession>A9E6V0</accession>
<keyword evidence="3" id="KW-1185">Reference proteome</keyword>
<name>A9E6V0_9FLAO</name>
<evidence type="ECO:0000259" key="1">
    <source>
        <dbReference type="Pfam" id="PF20335"/>
    </source>
</evidence>
<gene>
    <name evidence="2" type="ORF">KAOT1_02104</name>
</gene>
<dbReference type="Proteomes" id="UP000002945">
    <property type="component" value="Unassembled WGS sequence"/>
</dbReference>
<dbReference type="HOGENOM" id="CLU_1624939_0_0_10"/>
<protein>
    <recommendedName>
        <fullName evidence="1">DUF6630 domain-containing protein</fullName>
    </recommendedName>
</protein>
<evidence type="ECO:0000313" key="2">
    <source>
        <dbReference type="EMBL" id="EDP95090.1"/>
    </source>
</evidence>
<dbReference type="RefSeq" id="WP_007092995.1">
    <property type="nucleotide sequence ID" value="NZ_CP142125.1"/>
</dbReference>
<proteinExistence type="predicted"/>
<comment type="caution">
    <text evidence="2">The sequence shown here is derived from an EMBL/GenBank/DDBJ whole genome shotgun (WGS) entry which is preliminary data.</text>
</comment>
<dbReference type="Pfam" id="PF20335">
    <property type="entry name" value="DUF6630"/>
    <property type="match status" value="1"/>
</dbReference>
<dbReference type="EMBL" id="ABIB01000011">
    <property type="protein sequence ID" value="EDP95090.1"/>
    <property type="molecule type" value="Genomic_DNA"/>
</dbReference>
<feature type="domain" description="DUF6630" evidence="1">
    <location>
        <begin position="46"/>
        <end position="159"/>
    </location>
</feature>